<evidence type="ECO:0000256" key="17">
    <source>
        <dbReference type="SAM" id="SignalP"/>
    </source>
</evidence>
<dbReference type="PANTHER" id="PTHR27002">
    <property type="entry name" value="RECEPTOR-LIKE SERINE/THREONINE-PROTEIN KINASE SD1-8"/>
    <property type="match status" value="1"/>
</dbReference>
<dbReference type="PROSITE" id="PS00107">
    <property type="entry name" value="PROTEIN_KINASE_ATP"/>
    <property type="match status" value="1"/>
</dbReference>
<accession>A0A2T8KS83</accession>
<dbReference type="GO" id="GO:0004674">
    <property type="term" value="F:protein serine/threonine kinase activity"/>
    <property type="evidence" value="ECO:0007669"/>
    <property type="project" value="UniProtKB-KW"/>
</dbReference>
<dbReference type="SUPFAM" id="SSF56112">
    <property type="entry name" value="Protein kinase-like (PK-like)"/>
    <property type="match status" value="1"/>
</dbReference>
<organism evidence="20">
    <name type="scientific">Panicum hallii</name>
    <dbReference type="NCBI Taxonomy" id="206008"/>
    <lineage>
        <taxon>Eukaryota</taxon>
        <taxon>Viridiplantae</taxon>
        <taxon>Streptophyta</taxon>
        <taxon>Embryophyta</taxon>
        <taxon>Tracheophyta</taxon>
        <taxon>Spermatophyta</taxon>
        <taxon>Magnoliopsida</taxon>
        <taxon>Liliopsida</taxon>
        <taxon>Poales</taxon>
        <taxon>Poaceae</taxon>
        <taxon>PACMAD clade</taxon>
        <taxon>Panicoideae</taxon>
        <taxon>Panicodae</taxon>
        <taxon>Paniceae</taxon>
        <taxon>Panicinae</taxon>
        <taxon>Panicum</taxon>
        <taxon>Panicum sect. Panicum</taxon>
    </lineage>
</organism>
<keyword evidence="8 15" id="KW-0547">Nucleotide-binding</keyword>
<dbReference type="EMBL" id="CM008047">
    <property type="protein sequence ID" value="PVH64992.1"/>
    <property type="molecule type" value="Genomic_DNA"/>
</dbReference>
<dbReference type="GO" id="GO:0005524">
    <property type="term" value="F:ATP binding"/>
    <property type="evidence" value="ECO:0007669"/>
    <property type="project" value="UniProtKB-UniRule"/>
</dbReference>
<evidence type="ECO:0000256" key="4">
    <source>
        <dbReference type="ARBA" id="ARBA00022679"/>
    </source>
</evidence>
<dbReference type="GO" id="GO:0005886">
    <property type="term" value="C:plasma membrane"/>
    <property type="evidence" value="ECO:0007669"/>
    <property type="project" value="TreeGrafter"/>
</dbReference>
<keyword evidence="12 16" id="KW-0472">Membrane</keyword>
<dbReference type="SMART" id="SM00220">
    <property type="entry name" value="S_TKc"/>
    <property type="match status" value="1"/>
</dbReference>
<feature type="binding site" evidence="15">
    <location>
        <position position="390"/>
    </location>
    <ligand>
        <name>ATP</name>
        <dbReference type="ChEBI" id="CHEBI:30616"/>
    </ligand>
</feature>
<dbReference type="InterPro" id="IPR000719">
    <property type="entry name" value="Prot_kinase_dom"/>
</dbReference>
<evidence type="ECO:0000256" key="15">
    <source>
        <dbReference type="PROSITE-ProRule" id="PRU10141"/>
    </source>
</evidence>
<evidence type="ECO:0000256" key="11">
    <source>
        <dbReference type="ARBA" id="ARBA00022989"/>
    </source>
</evidence>
<evidence type="ECO:0000256" key="7">
    <source>
        <dbReference type="ARBA" id="ARBA00022737"/>
    </source>
</evidence>
<evidence type="ECO:0000256" key="3">
    <source>
        <dbReference type="ARBA" id="ARBA00022553"/>
    </source>
</evidence>
<feature type="domain" description="Protein kinase" evidence="18">
    <location>
        <begin position="361"/>
        <end position="646"/>
    </location>
</feature>
<feature type="domain" description="Gnk2-homologous" evidence="19">
    <location>
        <begin position="31"/>
        <end position="135"/>
    </location>
</feature>
<dbReference type="CDD" id="cd23509">
    <property type="entry name" value="Gnk2-like"/>
    <property type="match status" value="2"/>
</dbReference>
<evidence type="ECO:0000259" key="19">
    <source>
        <dbReference type="PROSITE" id="PS51473"/>
    </source>
</evidence>
<protein>
    <submittedName>
        <fullName evidence="20">Uncharacterized protein</fullName>
    </submittedName>
</protein>
<dbReference type="Proteomes" id="UP000243499">
    <property type="component" value="Chromosome 2"/>
</dbReference>
<keyword evidence="13" id="KW-0675">Receptor</keyword>
<sequence>MGVRRGSLRSSSSIVFPLLLSFLVAPPAAAQLPWTNCGDSGAFEQNSTYQSNLERASAVLPRNASSSASLFAAGAVGAAPDVVYALALCRGDASAPTCAACLRVAFQDAQQLCAYSREVSIYYDLCYLRFSGRDFLAGAGADNDEMYLHKTENVSAPTAAFDAAVGALLNATAGRAAADPTRRFATGEEAPGGSVPALYALAQCTPDMTPAGCRSCLANITRMARKLFSGSPSGRFIRVRCNYRYGLQPFFSGSPLLQLPALASPPPHTMVPVPAKSTSLVNGPGRKNRATKISVGVASSLFFMLIGLASTIICWKRKTPVRNQNNPVPIIPRKIQMPKRTGRGKCAVFDLLTLQEATDNFHEKNKLGEGGFGTVYKGKLSDGQKIAVKKLSQCTRQGLNQLHNEVQVLAELQHVKLVRLLGFCSDRDEMMLVYEHIKNGSLDKFLFDNSRRAILNYEQKYNIILGIAKGILYLHEDSSIRIIHRDLKANNILLDEKMNPKIADFGLARLLGGGHTQTKTASVAGTYGYMAPEYALFGKVSPKIDVFSFGVLVLEIITGKRNTSSDDSDKAANLLTDVWNCWTKGTALQLINKPLDGHTRSKLLRCIHIGLLCVQENPDDRPSISSVVVMLTRSRIRLQKPRQPAFFFGGDSSSVLDRCIHGNYVYEKSDVIVEDNFSVNDVTNTDPDPR</sequence>
<dbReference type="InterPro" id="IPR008271">
    <property type="entry name" value="Ser/Thr_kinase_AS"/>
</dbReference>
<evidence type="ECO:0000256" key="9">
    <source>
        <dbReference type="ARBA" id="ARBA00022777"/>
    </source>
</evidence>
<proteinExistence type="predicted"/>
<feature type="domain" description="Gnk2-homologous" evidence="19">
    <location>
        <begin position="142"/>
        <end position="250"/>
    </location>
</feature>
<evidence type="ECO:0000256" key="16">
    <source>
        <dbReference type="SAM" id="Phobius"/>
    </source>
</evidence>
<keyword evidence="14" id="KW-0325">Glycoprotein</keyword>
<evidence type="ECO:0000256" key="6">
    <source>
        <dbReference type="ARBA" id="ARBA00022729"/>
    </source>
</evidence>
<dbReference type="Gene3D" id="3.30.430.20">
    <property type="entry name" value="Gnk2 domain, C-X8-C-X2-C motif"/>
    <property type="match status" value="2"/>
</dbReference>
<feature type="chain" id="PRO_5015643914" evidence="17">
    <location>
        <begin position="31"/>
        <end position="690"/>
    </location>
</feature>
<evidence type="ECO:0000256" key="12">
    <source>
        <dbReference type="ARBA" id="ARBA00023136"/>
    </source>
</evidence>
<dbReference type="PROSITE" id="PS00108">
    <property type="entry name" value="PROTEIN_KINASE_ST"/>
    <property type="match status" value="1"/>
</dbReference>
<dbReference type="Gene3D" id="1.10.510.10">
    <property type="entry name" value="Transferase(Phosphotransferase) domain 1"/>
    <property type="match status" value="1"/>
</dbReference>
<dbReference type="CDD" id="cd14066">
    <property type="entry name" value="STKc_IRAK"/>
    <property type="match status" value="1"/>
</dbReference>
<dbReference type="PANTHER" id="PTHR27002:SF911">
    <property type="entry name" value="OS07G0538700 PROTEIN"/>
    <property type="match status" value="1"/>
</dbReference>
<dbReference type="Pfam" id="PF00069">
    <property type="entry name" value="Pkinase"/>
    <property type="match status" value="1"/>
</dbReference>
<evidence type="ECO:0000256" key="2">
    <source>
        <dbReference type="ARBA" id="ARBA00022527"/>
    </source>
</evidence>
<feature type="signal peptide" evidence="17">
    <location>
        <begin position="1"/>
        <end position="30"/>
    </location>
</feature>
<dbReference type="InterPro" id="IPR038408">
    <property type="entry name" value="GNK2_sf"/>
</dbReference>
<keyword evidence="9" id="KW-0418">Kinase</keyword>
<evidence type="ECO:0000256" key="14">
    <source>
        <dbReference type="ARBA" id="ARBA00023180"/>
    </source>
</evidence>
<evidence type="ECO:0000256" key="13">
    <source>
        <dbReference type="ARBA" id="ARBA00023170"/>
    </source>
</evidence>
<dbReference type="InterPro" id="IPR017441">
    <property type="entry name" value="Protein_kinase_ATP_BS"/>
</dbReference>
<keyword evidence="6 17" id="KW-0732">Signal</keyword>
<dbReference type="FunFam" id="3.30.430.20:FF:000004">
    <property type="entry name" value="Receptor-like serine-threonine protein kinase"/>
    <property type="match status" value="1"/>
</dbReference>
<dbReference type="InterPro" id="IPR002902">
    <property type="entry name" value="GNK2"/>
</dbReference>
<reference evidence="20" key="1">
    <citation type="submission" date="2018-04" db="EMBL/GenBank/DDBJ databases">
        <title>WGS assembly of Panicum hallii.</title>
        <authorList>
            <person name="Lovell J."/>
            <person name="Jenkins J."/>
            <person name="Lowry D."/>
            <person name="Mamidi S."/>
            <person name="Sreedasyam A."/>
            <person name="Weng X."/>
            <person name="Barry K."/>
            <person name="Bonette J."/>
            <person name="Campitelli B."/>
            <person name="Daum C."/>
            <person name="Gordon S."/>
            <person name="Gould B."/>
            <person name="Lipzen A."/>
            <person name="Macqueen A."/>
            <person name="Palacio-Mejia J."/>
            <person name="Plott C."/>
            <person name="Shakirov E."/>
            <person name="Shu S."/>
            <person name="Yoshinaga Y."/>
            <person name="Zane M."/>
            <person name="Rokhsar D."/>
            <person name="Grimwood J."/>
            <person name="Schmutz J."/>
            <person name="Juenger T."/>
        </authorList>
    </citation>
    <scope>NUCLEOTIDE SEQUENCE [LARGE SCALE GENOMIC DNA]</scope>
    <source>
        <strain evidence="20">FIL2</strain>
    </source>
</reference>
<dbReference type="PROSITE" id="PS51473">
    <property type="entry name" value="GNK2"/>
    <property type="match status" value="2"/>
</dbReference>
<feature type="transmembrane region" description="Helical" evidence="16">
    <location>
        <begin position="293"/>
        <end position="315"/>
    </location>
</feature>
<keyword evidence="11 16" id="KW-1133">Transmembrane helix</keyword>
<evidence type="ECO:0000256" key="1">
    <source>
        <dbReference type="ARBA" id="ARBA00004167"/>
    </source>
</evidence>
<keyword evidence="7" id="KW-0677">Repeat</keyword>
<dbReference type="PROSITE" id="PS50011">
    <property type="entry name" value="PROTEIN_KINASE_DOM"/>
    <property type="match status" value="1"/>
</dbReference>
<evidence type="ECO:0000256" key="8">
    <source>
        <dbReference type="ARBA" id="ARBA00022741"/>
    </source>
</evidence>
<keyword evidence="2" id="KW-0723">Serine/threonine-protein kinase</keyword>
<dbReference type="FunFam" id="3.30.200.20:FF:000162">
    <property type="entry name" value="Adenine nucleotide alpha hydrolase-like domain kinase"/>
    <property type="match status" value="1"/>
</dbReference>
<dbReference type="Pfam" id="PF01657">
    <property type="entry name" value="Stress-antifung"/>
    <property type="match status" value="2"/>
</dbReference>
<name>A0A2T8KS83_9POAL</name>
<evidence type="ECO:0000259" key="18">
    <source>
        <dbReference type="PROSITE" id="PS50011"/>
    </source>
</evidence>
<dbReference type="Gene3D" id="3.30.200.20">
    <property type="entry name" value="Phosphorylase Kinase, domain 1"/>
    <property type="match status" value="1"/>
</dbReference>
<evidence type="ECO:0000313" key="20">
    <source>
        <dbReference type="EMBL" id="PVH64992.1"/>
    </source>
</evidence>
<dbReference type="Gramene" id="PVH64992">
    <property type="protein sequence ID" value="PVH64992"/>
    <property type="gene ID" value="PAHAL_2G397400"/>
</dbReference>
<gene>
    <name evidence="20" type="ORF">PAHAL_2G397400</name>
</gene>
<evidence type="ECO:0000256" key="10">
    <source>
        <dbReference type="ARBA" id="ARBA00022840"/>
    </source>
</evidence>
<dbReference type="InterPro" id="IPR011009">
    <property type="entry name" value="Kinase-like_dom_sf"/>
</dbReference>
<keyword evidence="5 16" id="KW-0812">Transmembrane</keyword>
<comment type="subcellular location">
    <subcellularLocation>
        <location evidence="1">Membrane</location>
        <topology evidence="1">Single-pass membrane protein</topology>
    </subcellularLocation>
</comment>
<dbReference type="AlphaFoldDB" id="A0A2T8KS83"/>
<evidence type="ECO:0000256" key="5">
    <source>
        <dbReference type="ARBA" id="ARBA00022692"/>
    </source>
</evidence>
<keyword evidence="10 15" id="KW-0067">ATP-binding</keyword>
<keyword evidence="3" id="KW-0597">Phosphoprotein</keyword>
<dbReference type="FunFam" id="1.10.510.10:FF:000343">
    <property type="entry name" value="Cysteine-rich receptor-like protein kinase 28"/>
    <property type="match status" value="1"/>
</dbReference>
<keyword evidence="4" id="KW-0808">Transferase</keyword>